<keyword evidence="2" id="KW-1185">Reference proteome</keyword>
<dbReference type="AlphaFoldDB" id="A0AAE2CAB8"/>
<evidence type="ECO:0000313" key="1">
    <source>
        <dbReference type="EMBL" id="KAK4414605.1"/>
    </source>
</evidence>
<sequence length="135" mass="15300">MGMMMSFMGKGLPTQQMLGLVMGTLHRQFIEKDIKTFEEFHMAILDTFSTVNASLPGKHYDAPSPKEVEECFREWKAAGESEKKKVFTEFMKKKVNLSKLDDSTLINWNIDTSSCYGGQREPVRVSPAKAHQGHP</sequence>
<evidence type="ECO:0000313" key="2">
    <source>
        <dbReference type="Proteomes" id="UP001293254"/>
    </source>
</evidence>
<protein>
    <submittedName>
        <fullName evidence="1">Uncharacterized protein</fullName>
    </submittedName>
</protein>
<dbReference type="PANTHER" id="PTHR37754:SF1">
    <property type="entry name" value="CALCIUM ION-BINDING PROTEIN"/>
    <property type="match status" value="1"/>
</dbReference>
<organism evidence="1 2">
    <name type="scientific">Sesamum alatum</name>
    <dbReference type="NCBI Taxonomy" id="300844"/>
    <lineage>
        <taxon>Eukaryota</taxon>
        <taxon>Viridiplantae</taxon>
        <taxon>Streptophyta</taxon>
        <taxon>Embryophyta</taxon>
        <taxon>Tracheophyta</taxon>
        <taxon>Spermatophyta</taxon>
        <taxon>Magnoliopsida</taxon>
        <taxon>eudicotyledons</taxon>
        <taxon>Gunneridae</taxon>
        <taxon>Pentapetalae</taxon>
        <taxon>asterids</taxon>
        <taxon>lamiids</taxon>
        <taxon>Lamiales</taxon>
        <taxon>Pedaliaceae</taxon>
        <taxon>Sesamum</taxon>
    </lineage>
</organism>
<dbReference type="Proteomes" id="UP001293254">
    <property type="component" value="Unassembled WGS sequence"/>
</dbReference>
<gene>
    <name evidence="1" type="ORF">Salat_2873500</name>
</gene>
<name>A0AAE2CAB8_9LAMI</name>
<reference evidence="1" key="2">
    <citation type="journal article" date="2024" name="Plant">
        <title>Genomic evolution and insights into agronomic trait innovations of Sesamum species.</title>
        <authorList>
            <person name="Miao H."/>
            <person name="Wang L."/>
            <person name="Qu L."/>
            <person name="Liu H."/>
            <person name="Sun Y."/>
            <person name="Le M."/>
            <person name="Wang Q."/>
            <person name="Wei S."/>
            <person name="Zheng Y."/>
            <person name="Lin W."/>
            <person name="Duan Y."/>
            <person name="Cao H."/>
            <person name="Xiong S."/>
            <person name="Wang X."/>
            <person name="Wei L."/>
            <person name="Li C."/>
            <person name="Ma Q."/>
            <person name="Ju M."/>
            <person name="Zhao R."/>
            <person name="Li G."/>
            <person name="Mu C."/>
            <person name="Tian Q."/>
            <person name="Mei H."/>
            <person name="Zhang T."/>
            <person name="Gao T."/>
            <person name="Zhang H."/>
        </authorList>
    </citation>
    <scope>NUCLEOTIDE SEQUENCE</scope>
    <source>
        <strain evidence="1">3651</strain>
    </source>
</reference>
<proteinExistence type="predicted"/>
<reference evidence="1" key="1">
    <citation type="submission" date="2020-06" db="EMBL/GenBank/DDBJ databases">
        <authorList>
            <person name="Li T."/>
            <person name="Hu X."/>
            <person name="Zhang T."/>
            <person name="Song X."/>
            <person name="Zhang H."/>
            <person name="Dai N."/>
            <person name="Sheng W."/>
            <person name="Hou X."/>
            <person name="Wei L."/>
        </authorList>
    </citation>
    <scope>NUCLEOTIDE SEQUENCE</scope>
    <source>
        <strain evidence="1">3651</strain>
        <tissue evidence="1">Leaf</tissue>
    </source>
</reference>
<dbReference type="PANTHER" id="PTHR37754">
    <property type="entry name" value="CALCIUM ION-BINDING PROTEIN"/>
    <property type="match status" value="1"/>
</dbReference>
<dbReference type="EMBL" id="JACGWO010000012">
    <property type="protein sequence ID" value="KAK4414605.1"/>
    <property type="molecule type" value="Genomic_DNA"/>
</dbReference>
<comment type="caution">
    <text evidence="1">The sequence shown here is derived from an EMBL/GenBank/DDBJ whole genome shotgun (WGS) entry which is preliminary data.</text>
</comment>
<accession>A0AAE2CAB8</accession>